<dbReference type="Proteomes" id="UP000694383">
    <property type="component" value="Unplaced"/>
</dbReference>
<accession>A0A8C7YV08</accession>
<dbReference type="Ensembl" id="ENSOSIT00000035087.1">
    <property type="protein sequence ID" value="ENSOSIP00000033291.1"/>
    <property type="gene ID" value="ENSOSIG00000016842.1"/>
</dbReference>
<organism evidence="2 3">
    <name type="scientific">Oryzias sinensis</name>
    <name type="common">Chinese medaka</name>
    <dbReference type="NCBI Taxonomy" id="183150"/>
    <lineage>
        <taxon>Eukaryota</taxon>
        <taxon>Metazoa</taxon>
        <taxon>Chordata</taxon>
        <taxon>Craniata</taxon>
        <taxon>Vertebrata</taxon>
        <taxon>Euteleostomi</taxon>
        <taxon>Actinopterygii</taxon>
        <taxon>Neopterygii</taxon>
        <taxon>Teleostei</taxon>
        <taxon>Neoteleostei</taxon>
        <taxon>Acanthomorphata</taxon>
        <taxon>Ovalentaria</taxon>
        <taxon>Atherinomorphae</taxon>
        <taxon>Beloniformes</taxon>
        <taxon>Adrianichthyidae</taxon>
        <taxon>Oryziinae</taxon>
        <taxon>Oryzias</taxon>
    </lineage>
</organism>
<keyword evidence="3" id="KW-1185">Reference proteome</keyword>
<feature type="region of interest" description="Disordered" evidence="1">
    <location>
        <begin position="78"/>
        <end position="110"/>
    </location>
</feature>
<sequence length="167" mass="19116">QQFTQKQEKICHFIQDGNPEMLCVQQHLHHNVGVSVQELYDLLQTPEAALQAAQQELCKLILGSWRFVVQILQQNPDELDDGEDEGAKRQSPCHKPERSPQRRKHREGRNVVRLGKGPVVRGKGSIGTPEEEEDVALGVRTSLFLWRVREILQESFTKLLSGYRLNV</sequence>
<reference evidence="2" key="2">
    <citation type="submission" date="2025-09" db="UniProtKB">
        <authorList>
            <consortium name="Ensembl"/>
        </authorList>
    </citation>
    <scope>IDENTIFICATION</scope>
</reference>
<evidence type="ECO:0000313" key="2">
    <source>
        <dbReference type="Ensembl" id="ENSOSIP00000033291.1"/>
    </source>
</evidence>
<proteinExistence type="predicted"/>
<name>A0A8C7YV08_9TELE</name>
<dbReference type="AlphaFoldDB" id="A0A8C7YV08"/>
<evidence type="ECO:0000313" key="3">
    <source>
        <dbReference type="Proteomes" id="UP000694383"/>
    </source>
</evidence>
<reference evidence="2" key="1">
    <citation type="submission" date="2025-08" db="UniProtKB">
        <authorList>
            <consortium name="Ensembl"/>
        </authorList>
    </citation>
    <scope>IDENTIFICATION</scope>
</reference>
<dbReference type="GeneTree" id="ENSGT00970000193546"/>
<protein>
    <submittedName>
        <fullName evidence="2">Uncharacterized protein</fullName>
    </submittedName>
</protein>
<evidence type="ECO:0000256" key="1">
    <source>
        <dbReference type="SAM" id="MobiDB-lite"/>
    </source>
</evidence>